<protein>
    <submittedName>
        <fullName evidence="2">Uncharacterized protein</fullName>
    </submittedName>
</protein>
<keyword evidence="3" id="KW-1185">Reference proteome</keyword>
<sequence length="115" mass="11198">MSQNLIAHVCVAGVALLLDGVRVNFQPGETLPDALPLTVLDELVSLGAVEKRIAEPNSFVSEAAGSNEAGAAGGAIPGTHTSADEGSGAAAELAAAPATDAAAEPAVPAAGKKKT</sequence>
<dbReference type="Proteomes" id="UP000013047">
    <property type="component" value="Unassembled WGS sequence"/>
</dbReference>
<evidence type="ECO:0000313" key="2">
    <source>
        <dbReference type="EMBL" id="ENO98606.1"/>
    </source>
</evidence>
<evidence type="ECO:0000313" key="3">
    <source>
        <dbReference type="Proteomes" id="UP000013047"/>
    </source>
</evidence>
<evidence type="ECO:0000256" key="1">
    <source>
        <dbReference type="SAM" id="MobiDB-lite"/>
    </source>
</evidence>
<dbReference type="AlphaFoldDB" id="N6YWF7"/>
<comment type="caution">
    <text evidence="2">The sequence shown here is derived from an EMBL/GenBank/DDBJ whole genome shotgun (WGS) entry which is preliminary data.</text>
</comment>
<accession>N6YWF7</accession>
<dbReference type="EMBL" id="AMXF01000008">
    <property type="protein sequence ID" value="ENO98606.1"/>
    <property type="molecule type" value="Genomic_DNA"/>
</dbReference>
<organism evidence="2 3">
    <name type="scientific">Thauera phenylacetica B4P</name>
    <dbReference type="NCBI Taxonomy" id="1234382"/>
    <lineage>
        <taxon>Bacteria</taxon>
        <taxon>Pseudomonadati</taxon>
        <taxon>Pseudomonadota</taxon>
        <taxon>Betaproteobacteria</taxon>
        <taxon>Rhodocyclales</taxon>
        <taxon>Zoogloeaceae</taxon>
        <taxon>Thauera</taxon>
    </lineage>
</organism>
<feature type="region of interest" description="Disordered" evidence="1">
    <location>
        <begin position="68"/>
        <end position="115"/>
    </location>
</feature>
<reference evidence="2 3" key="1">
    <citation type="submission" date="2012-09" db="EMBL/GenBank/DDBJ databases">
        <title>Draft Genome Sequences of 6 Strains from Genus Thauera.</title>
        <authorList>
            <person name="Liu B."/>
            <person name="Shapleigh J.P."/>
            <person name="Frostegard A.H."/>
        </authorList>
    </citation>
    <scope>NUCLEOTIDE SEQUENCE [LARGE SCALE GENOMIC DNA]</scope>
    <source>
        <strain evidence="2 3">B4P</strain>
    </source>
</reference>
<proteinExistence type="predicted"/>
<feature type="compositionally biased region" description="Low complexity" evidence="1">
    <location>
        <begin position="84"/>
        <end position="115"/>
    </location>
</feature>
<name>N6YWF7_9RHOO</name>
<dbReference type="RefSeq" id="WP_004356620.1">
    <property type="nucleotide sequence ID" value="NZ_AMXF01000008.1"/>
</dbReference>
<gene>
    <name evidence="2" type="ORF">C667_02838</name>
</gene>